<evidence type="ECO:0000256" key="8">
    <source>
        <dbReference type="ARBA" id="ARBA00023242"/>
    </source>
</evidence>
<gene>
    <name evidence="11" type="ORF">NP233_g534</name>
</gene>
<dbReference type="SMART" id="SM01090">
    <property type="entry name" value="Copper-fist"/>
    <property type="match status" value="1"/>
</dbReference>
<dbReference type="Pfam" id="PF01106">
    <property type="entry name" value="NifU"/>
    <property type="match status" value="1"/>
</dbReference>
<dbReference type="InterPro" id="IPR001075">
    <property type="entry name" value="NIF_FeS_clus_asmbl_NifU_C"/>
</dbReference>
<evidence type="ECO:0000256" key="9">
    <source>
        <dbReference type="SAM" id="MobiDB-lite"/>
    </source>
</evidence>
<evidence type="ECO:0000256" key="6">
    <source>
        <dbReference type="ARBA" id="ARBA00023015"/>
    </source>
</evidence>
<proteinExistence type="inferred from homology"/>
<evidence type="ECO:0000259" key="10">
    <source>
        <dbReference type="PROSITE" id="PS50073"/>
    </source>
</evidence>
<reference evidence="11" key="1">
    <citation type="submission" date="2022-07" db="EMBL/GenBank/DDBJ databases">
        <title>Genome Sequence of Leucocoprinus birnbaumii.</title>
        <authorList>
            <person name="Buettner E."/>
        </authorList>
    </citation>
    <scope>NUCLEOTIDE SEQUENCE</scope>
    <source>
        <strain evidence="11">VT141</strain>
    </source>
</reference>
<dbReference type="FunFam" id="3.30.1370.70:FF:000001">
    <property type="entry name" value="NifU-like protein 4, mitochondrial"/>
    <property type="match status" value="1"/>
</dbReference>
<dbReference type="Gene3D" id="3.30.1370.70">
    <property type="entry name" value="Scaffold protein Nfu/NifU, N-terminal domain"/>
    <property type="match status" value="1"/>
</dbReference>
<comment type="similarity">
    <text evidence="2">Belongs to the NifU family.</text>
</comment>
<dbReference type="GO" id="GO:0005634">
    <property type="term" value="C:nucleus"/>
    <property type="evidence" value="ECO:0007669"/>
    <property type="project" value="UniProtKB-SubCell"/>
</dbReference>
<dbReference type="PRINTS" id="PR00617">
    <property type="entry name" value="COPPERFIST"/>
</dbReference>
<dbReference type="SMART" id="SM00932">
    <property type="entry name" value="Nfu_N"/>
    <property type="match status" value="1"/>
</dbReference>
<dbReference type="SUPFAM" id="SSF110836">
    <property type="entry name" value="Hypothetical protein SAV1430"/>
    <property type="match status" value="1"/>
</dbReference>
<dbReference type="GO" id="GO:0005739">
    <property type="term" value="C:mitochondrion"/>
    <property type="evidence" value="ECO:0007669"/>
    <property type="project" value="TreeGrafter"/>
</dbReference>
<evidence type="ECO:0000313" key="11">
    <source>
        <dbReference type="EMBL" id="KAJ3576272.1"/>
    </source>
</evidence>
<evidence type="ECO:0000256" key="7">
    <source>
        <dbReference type="ARBA" id="ARBA00023163"/>
    </source>
</evidence>
<dbReference type="GO" id="GO:0003700">
    <property type="term" value="F:DNA-binding transcription factor activity"/>
    <property type="evidence" value="ECO:0007669"/>
    <property type="project" value="InterPro"/>
</dbReference>
<feature type="region of interest" description="Disordered" evidence="9">
    <location>
        <begin position="688"/>
        <end position="707"/>
    </location>
</feature>
<evidence type="ECO:0000256" key="5">
    <source>
        <dbReference type="ARBA" id="ARBA00023008"/>
    </source>
</evidence>
<dbReference type="Proteomes" id="UP001213000">
    <property type="component" value="Unassembled WGS sequence"/>
</dbReference>
<dbReference type="GO" id="GO:0051536">
    <property type="term" value="F:iron-sulfur cluster binding"/>
    <property type="evidence" value="ECO:0007669"/>
    <property type="project" value="InterPro"/>
</dbReference>
<dbReference type="PANTHER" id="PTHR11178">
    <property type="entry name" value="IRON-SULFUR CLUSTER SCAFFOLD PROTEIN NFU-RELATED"/>
    <property type="match status" value="1"/>
</dbReference>
<dbReference type="GO" id="GO:0005506">
    <property type="term" value="F:iron ion binding"/>
    <property type="evidence" value="ECO:0007669"/>
    <property type="project" value="InterPro"/>
</dbReference>
<evidence type="ECO:0000256" key="4">
    <source>
        <dbReference type="ARBA" id="ARBA00022833"/>
    </source>
</evidence>
<dbReference type="PROSITE" id="PS50073">
    <property type="entry name" value="COPPER_FIST_2"/>
    <property type="match status" value="1"/>
</dbReference>
<keyword evidence="8" id="KW-0539">Nucleus</keyword>
<keyword evidence="7" id="KW-0804">Transcription</keyword>
<feature type="compositionally biased region" description="Basic residues" evidence="9">
    <location>
        <begin position="450"/>
        <end position="467"/>
    </location>
</feature>
<dbReference type="Gene3D" id="3.90.430.10">
    <property type="entry name" value="Copper fist DNA-binding domain"/>
    <property type="match status" value="1"/>
</dbReference>
<dbReference type="SUPFAM" id="SSF57879">
    <property type="entry name" value="Zinc domain conserved in yeast copper-regulated transcription factors"/>
    <property type="match status" value="1"/>
</dbReference>
<dbReference type="SMART" id="SM00412">
    <property type="entry name" value="Cu_FIST"/>
    <property type="match status" value="1"/>
</dbReference>
<evidence type="ECO:0000313" key="12">
    <source>
        <dbReference type="Proteomes" id="UP001213000"/>
    </source>
</evidence>
<keyword evidence="3" id="KW-0479">Metal-binding</keyword>
<dbReference type="GO" id="GO:0005507">
    <property type="term" value="F:copper ion binding"/>
    <property type="evidence" value="ECO:0007669"/>
    <property type="project" value="InterPro"/>
</dbReference>
<dbReference type="InterPro" id="IPR014824">
    <property type="entry name" value="Nfu/NifU_N"/>
</dbReference>
<comment type="caution">
    <text evidence="11">The sequence shown here is derived from an EMBL/GenBank/DDBJ whole genome shotgun (WGS) entry which is preliminary data.</text>
</comment>
<keyword evidence="5" id="KW-0186">Copper</keyword>
<comment type="subcellular location">
    <subcellularLocation>
        <location evidence="1">Nucleus</location>
    </subcellularLocation>
</comment>
<dbReference type="FunFam" id="3.90.430.10:FF:000001">
    <property type="entry name" value="Copper fist DNA-binding protein"/>
    <property type="match status" value="1"/>
</dbReference>
<dbReference type="InterPro" id="IPR001083">
    <property type="entry name" value="Cu_fist_DNA-bd_dom"/>
</dbReference>
<feature type="domain" description="Copper-fist" evidence="10">
    <location>
        <begin position="258"/>
        <end position="297"/>
    </location>
</feature>
<evidence type="ECO:0000256" key="3">
    <source>
        <dbReference type="ARBA" id="ARBA00022723"/>
    </source>
</evidence>
<dbReference type="Gene3D" id="3.30.300.130">
    <property type="entry name" value="Fe-S cluster assembly (FSCA)"/>
    <property type="match status" value="1"/>
</dbReference>
<dbReference type="Pfam" id="PF00649">
    <property type="entry name" value="Copper-fist"/>
    <property type="match status" value="1"/>
</dbReference>
<dbReference type="EMBL" id="JANIEX010000015">
    <property type="protein sequence ID" value="KAJ3576272.1"/>
    <property type="molecule type" value="Genomic_DNA"/>
</dbReference>
<evidence type="ECO:0000256" key="1">
    <source>
        <dbReference type="ARBA" id="ARBA00004123"/>
    </source>
</evidence>
<sequence length="707" mass="75128">MASSIASSSLRNSARLSLKANMKRMPGSGKVLLAGTETTPNEDSLKFIPGVQVMGEGTAEFLDTRSALVSPLAIRLMGVEGVTGVFYGPDFVTVSKDSENTWAVVKPEIYSILMEHFSSGQPLFRSQEDREAAGPQDTRILDTDSETVAMIKELLETRVRPAIMEDGGDIEYRGFDESDGIVKVKLKGSCRGCDSSTVTLKSGIERMLMHYIPEVKSVEQILDQEEEVALSEFEKLENKLSQNGKKDSDQSASSSEQMVYVNSKKFACQSCIKGHRSSSCHHTDRPLFEIKKKGRPVSQCDKCRELRQSKRFHSKCTCTPKSDPASRGEVLASTTSKSRRFIPIVPALPNGLRDVFASSQVPTSLPPDARQRVDTLLNPCTCKSVWKCNCQAVQLSSPTDKSATESTGDLATLAHVATMSCCDSSTNCLAPSLPSGLARRNNPRTPHQGSNKRAKHHHDHNHTKHRQTPSPALELPPIQTSSESLPLLPNEVPDFGFMPPISTITSLAGSGCTCGVECACPGCIEHRGPKHAATDLDDCTDGHCASCIDNQSGIALPTSSSPFSSASAASSSTSSSVDFINKSASLNRFFARAAALPPPPPRMGNGVQLDPREIGSGPVNASPVNLPKLECCGGSCSCPNGRCGCGSSCGGCCADMDAPSPPDESQVIFGASPAVTPGSAVESVVAPQSTVNTAPAPQRSCCAGKST</sequence>
<keyword evidence="4" id="KW-0862">Zinc</keyword>
<dbReference type="InterPro" id="IPR034904">
    <property type="entry name" value="FSCA_dom_sf"/>
</dbReference>
<dbReference type="GO" id="GO:0003677">
    <property type="term" value="F:DNA binding"/>
    <property type="evidence" value="ECO:0007669"/>
    <property type="project" value="InterPro"/>
</dbReference>
<protein>
    <recommendedName>
        <fullName evidence="10">Copper-fist domain-containing protein</fullName>
    </recommendedName>
</protein>
<evidence type="ECO:0000256" key="2">
    <source>
        <dbReference type="ARBA" id="ARBA00006420"/>
    </source>
</evidence>
<dbReference type="InterPro" id="IPR036498">
    <property type="entry name" value="Nfu/NifU_N_sf"/>
</dbReference>
<keyword evidence="12" id="KW-1185">Reference proteome</keyword>
<dbReference type="SUPFAM" id="SSF117916">
    <property type="entry name" value="Fe-S cluster assembly (FSCA) domain-like"/>
    <property type="match status" value="1"/>
</dbReference>
<dbReference type="GO" id="GO:0016226">
    <property type="term" value="P:iron-sulfur cluster assembly"/>
    <property type="evidence" value="ECO:0007669"/>
    <property type="project" value="InterPro"/>
</dbReference>
<feature type="region of interest" description="Disordered" evidence="9">
    <location>
        <begin position="433"/>
        <end position="487"/>
    </location>
</feature>
<accession>A0AAD5W251</accession>
<dbReference type="PANTHER" id="PTHR11178:SF1">
    <property type="entry name" value="NFU1 IRON-SULFUR CLUSTER SCAFFOLD HOMOLOG, MITOCHONDRIAL"/>
    <property type="match status" value="1"/>
</dbReference>
<dbReference type="AlphaFoldDB" id="A0AAD5W251"/>
<dbReference type="Pfam" id="PF08712">
    <property type="entry name" value="Nfu_N"/>
    <property type="match status" value="1"/>
</dbReference>
<dbReference type="InterPro" id="IPR036395">
    <property type="entry name" value="Cu_fist_DNA-bd_dom_sf"/>
</dbReference>
<keyword evidence="6" id="KW-0805">Transcription regulation</keyword>
<organism evidence="11 12">
    <name type="scientific">Leucocoprinus birnbaumii</name>
    <dbReference type="NCBI Taxonomy" id="56174"/>
    <lineage>
        <taxon>Eukaryota</taxon>
        <taxon>Fungi</taxon>
        <taxon>Dikarya</taxon>
        <taxon>Basidiomycota</taxon>
        <taxon>Agaricomycotina</taxon>
        <taxon>Agaricomycetes</taxon>
        <taxon>Agaricomycetidae</taxon>
        <taxon>Agaricales</taxon>
        <taxon>Agaricineae</taxon>
        <taxon>Agaricaceae</taxon>
        <taxon>Leucocoprinus</taxon>
    </lineage>
</organism>
<dbReference type="FunFam" id="3.30.300.130:FF:000001">
    <property type="entry name" value="NFU1 iron-sulfur cluster scaffold"/>
    <property type="match status" value="1"/>
</dbReference>
<name>A0AAD5W251_9AGAR</name>